<dbReference type="EMBL" id="JANAVB010035417">
    <property type="protein sequence ID" value="KAJ6805584.1"/>
    <property type="molecule type" value="Genomic_DNA"/>
</dbReference>
<evidence type="ECO:0000256" key="6">
    <source>
        <dbReference type="ARBA" id="ARBA00029833"/>
    </source>
</evidence>
<sequence>MRTQKLWDGTLSPDEFCIAAKALCEKWKHIDSTLPQWNWVPRKGRLNGATCNVEGYLSLENVYRTGPDEDHVSELRLSEEEESTDSATLVLSPKQEKYGYNYHIVYSFSYRVPVLYFRGYQYDGQLLTFEEIQNDLPDSSTSLLKESKWTFMTQEEHPFLCCPWFTLHPCGTSDWMKLLFGGNQQLDCKLVHYLPAWLSVVSQAVGLRVPLSLYNGSSIDSKLDGSSYQA</sequence>
<dbReference type="GO" id="GO:0061651">
    <property type="term" value="F:Atg12 conjugating enzyme activity"/>
    <property type="evidence" value="ECO:0007669"/>
    <property type="project" value="TreeGrafter"/>
</dbReference>
<dbReference type="InterPro" id="IPR007135">
    <property type="entry name" value="Atg3/Atg10"/>
</dbReference>
<keyword evidence="4" id="KW-0833">Ubl conjugation pathway</keyword>
<evidence type="ECO:0000256" key="4">
    <source>
        <dbReference type="ARBA" id="ARBA00022786"/>
    </source>
</evidence>
<dbReference type="PANTHER" id="PTHR14957:SF1">
    <property type="entry name" value="UBIQUITIN-LIKE-CONJUGATING ENZYME ATG10"/>
    <property type="match status" value="1"/>
</dbReference>
<accession>A0AAX6FGX0</accession>
<comment type="caution">
    <text evidence="8">The sequence shown here is derived from an EMBL/GenBank/DDBJ whole genome shotgun (WGS) entry which is preliminary data.</text>
</comment>
<dbReference type="Pfam" id="PF03987">
    <property type="entry name" value="Autophagy_act_C"/>
    <property type="match status" value="1"/>
</dbReference>
<dbReference type="GO" id="GO:0000045">
    <property type="term" value="P:autophagosome assembly"/>
    <property type="evidence" value="ECO:0007669"/>
    <property type="project" value="TreeGrafter"/>
</dbReference>
<proteinExistence type="inferred from homology"/>
<organism evidence="8 9">
    <name type="scientific">Iris pallida</name>
    <name type="common">Sweet iris</name>
    <dbReference type="NCBI Taxonomy" id="29817"/>
    <lineage>
        <taxon>Eukaryota</taxon>
        <taxon>Viridiplantae</taxon>
        <taxon>Streptophyta</taxon>
        <taxon>Embryophyta</taxon>
        <taxon>Tracheophyta</taxon>
        <taxon>Spermatophyta</taxon>
        <taxon>Magnoliopsida</taxon>
        <taxon>Liliopsida</taxon>
        <taxon>Asparagales</taxon>
        <taxon>Iridaceae</taxon>
        <taxon>Iridoideae</taxon>
        <taxon>Irideae</taxon>
        <taxon>Iris</taxon>
    </lineage>
</organism>
<dbReference type="Proteomes" id="UP001140949">
    <property type="component" value="Unassembled WGS sequence"/>
</dbReference>
<keyword evidence="5" id="KW-0072">Autophagy</keyword>
<evidence type="ECO:0000256" key="1">
    <source>
        <dbReference type="ARBA" id="ARBA00005696"/>
    </source>
</evidence>
<evidence type="ECO:0000256" key="2">
    <source>
        <dbReference type="ARBA" id="ARBA00021099"/>
    </source>
</evidence>
<reference evidence="8" key="2">
    <citation type="submission" date="2023-04" db="EMBL/GenBank/DDBJ databases">
        <authorList>
            <person name="Bruccoleri R.E."/>
            <person name="Oakeley E.J."/>
            <person name="Faust A.-M."/>
            <person name="Dessus-Babus S."/>
            <person name="Altorfer M."/>
            <person name="Burckhardt D."/>
            <person name="Oertli M."/>
            <person name="Naumann U."/>
            <person name="Petersen F."/>
            <person name="Wong J."/>
        </authorList>
    </citation>
    <scope>NUCLEOTIDE SEQUENCE</scope>
    <source>
        <strain evidence="8">GSM-AAB239-AS_SAM_17_03QT</strain>
        <tissue evidence="8">Leaf</tissue>
    </source>
</reference>
<dbReference type="AlphaFoldDB" id="A0AAX6FGX0"/>
<comment type="similarity">
    <text evidence="1">Belongs to the ATG10 family.</text>
</comment>
<reference evidence="8" key="1">
    <citation type="journal article" date="2023" name="GigaByte">
        <title>Genome assembly of the bearded iris, Iris pallida Lam.</title>
        <authorList>
            <person name="Bruccoleri R.E."/>
            <person name="Oakeley E.J."/>
            <person name="Faust A.M.E."/>
            <person name="Altorfer M."/>
            <person name="Dessus-Babus S."/>
            <person name="Burckhardt D."/>
            <person name="Oertli M."/>
            <person name="Naumann U."/>
            <person name="Petersen F."/>
            <person name="Wong J."/>
        </authorList>
    </citation>
    <scope>NUCLEOTIDE SEQUENCE</scope>
    <source>
        <strain evidence="8">GSM-AAB239-AS_SAM_17_03QT</strain>
    </source>
</reference>
<name>A0AAX6FGX0_IRIPA</name>
<evidence type="ECO:0000256" key="5">
    <source>
        <dbReference type="ARBA" id="ARBA00023006"/>
    </source>
</evidence>
<evidence type="ECO:0000313" key="8">
    <source>
        <dbReference type="EMBL" id="KAJ6815647.1"/>
    </source>
</evidence>
<evidence type="ECO:0000256" key="3">
    <source>
        <dbReference type="ARBA" id="ARBA00022679"/>
    </source>
</evidence>
<dbReference type="GO" id="GO:0032446">
    <property type="term" value="P:protein modification by small protein conjugation"/>
    <property type="evidence" value="ECO:0007669"/>
    <property type="project" value="TreeGrafter"/>
</dbReference>
<dbReference type="PANTHER" id="PTHR14957">
    <property type="entry name" value="UBIQUITIN-LIKE-CONJUGATING ENZYME ATG10"/>
    <property type="match status" value="1"/>
</dbReference>
<dbReference type="EMBL" id="JANAVB010028740">
    <property type="protein sequence ID" value="KAJ6815647.1"/>
    <property type="molecule type" value="Genomic_DNA"/>
</dbReference>
<protein>
    <recommendedName>
        <fullName evidence="2">Ubiquitin-like-conjugating enzyme ATG10</fullName>
    </recommendedName>
    <alternativeName>
        <fullName evidence="6">Autophagy-related protein 10</fullName>
    </alternativeName>
</protein>
<dbReference type="GO" id="GO:0005829">
    <property type="term" value="C:cytosol"/>
    <property type="evidence" value="ECO:0007669"/>
    <property type="project" value="TreeGrafter"/>
</dbReference>
<keyword evidence="3" id="KW-0808">Transferase</keyword>
<gene>
    <name evidence="8" type="ORF">M6B38_133680</name>
    <name evidence="7" type="ORF">M6B38_179870</name>
</gene>
<evidence type="ECO:0000313" key="7">
    <source>
        <dbReference type="EMBL" id="KAJ6805584.1"/>
    </source>
</evidence>
<evidence type="ECO:0000313" key="9">
    <source>
        <dbReference type="Proteomes" id="UP001140949"/>
    </source>
</evidence>
<keyword evidence="9" id="KW-1185">Reference proteome</keyword>
<dbReference type="GO" id="GO:0000422">
    <property type="term" value="P:autophagy of mitochondrion"/>
    <property type="evidence" value="ECO:0007669"/>
    <property type="project" value="TreeGrafter"/>
</dbReference>
<dbReference type="Gene3D" id="3.30.1460.50">
    <property type="match status" value="1"/>
</dbReference>